<dbReference type="GO" id="GO:0016787">
    <property type="term" value="F:hydrolase activity"/>
    <property type="evidence" value="ECO:0007669"/>
    <property type="project" value="UniProtKB-KW"/>
</dbReference>
<dbReference type="PANTHER" id="PTHR48081">
    <property type="entry name" value="AB HYDROLASE SUPERFAMILY PROTEIN C4A8.06C"/>
    <property type="match status" value="1"/>
</dbReference>
<gene>
    <name evidence="4" type="ORF">FA13DRAFT_1619307</name>
</gene>
<dbReference type="AlphaFoldDB" id="A0A4Y7U180"/>
<proteinExistence type="predicted"/>
<name>A0A4Y7U180_COPMI</name>
<sequence length="396" mass="43813">MITLVYKQVSGLDLQVDIHPPWLSPPGIDTDSAIEEAPAVLFFHGGGLTVGNRTSWFPYWMQKRFTEKGYLFMSADYRLLPPSTGREIVEDVVDLWVFLNDPSLSFKFPELEGRAVNIRQGSMVVAGVSAGGLCAYLAAVHCNSPRPRAVLSCYGMGGDFLTPHYLTPKTQPFFRGRELLSPTDPSLRPFVFPFAPTSQSSAPTSDSPLSYNPPGHPTKPGYPSNPRMLLARLYLQLGTYLDYYTGEHEPSLSGQLREVLQAESEVIDKKGMLREAEKVIGENVLHLFPQFSLSNSKEDTIIWPPTVLIHGTDDTAVPIHESRNLYRLLTSSRDDTNKDIGNSGAVEDLLIEVPGAEHSFDLAPDAEEKYGEVFEKAVEFVHRAVFNMTGEGDSAC</sequence>
<protein>
    <submittedName>
        <fullName evidence="4">Alpha/beta-hydrolase</fullName>
    </submittedName>
</protein>
<dbReference type="STRING" id="71717.A0A4Y7U180"/>
<keyword evidence="1 4" id="KW-0378">Hydrolase</keyword>
<evidence type="ECO:0000313" key="4">
    <source>
        <dbReference type="EMBL" id="TEB40197.1"/>
    </source>
</evidence>
<comment type="caution">
    <text evidence="4">The sequence shown here is derived from an EMBL/GenBank/DDBJ whole genome shotgun (WGS) entry which is preliminary data.</text>
</comment>
<accession>A0A4Y7U180</accession>
<dbReference type="PANTHER" id="PTHR48081:SF3">
    <property type="entry name" value="ALPHA_BETA HYDROLASE FOLD-3 DOMAIN-CONTAINING PROTEIN"/>
    <property type="match status" value="1"/>
</dbReference>
<evidence type="ECO:0000256" key="1">
    <source>
        <dbReference type="ARBA" id="ARBA00022801"/>
    </source>
</evidence>
<feature type="region of interest" description="Disordered" evidence="2">
    <location>
        <begin position="197"/>
        <end position="223"/>
    </location>
</feature>
<keyword evidence="5" id="KW-1185">Reference proteome</keyword>
<dbReference type="InterPro" id="IPR029058">
    <property type="entry name" value="AB_hydrolase_fold"/>
</dbReference>
<dbReference type="InterPro" id="IPR050300">
    <property type="entry name" value="GDXG_lipolytic_enzyme"/>
</dbReference>
<dbReference type="OrthoDB" id="19653at2759"/>
<evidence type="ECO:0000259" key="3">
    <source>
        <dbReference type="Pfam" id="PF07859"/>
    </source>
</evidence>
<feature type="compositionally biased region" description="Polar residues" evidence="2">
    <location>
        <begin position="197"/>
        <end position="210"/>
    </location>
</feature>
<evidence type="ECO:0000313" key="5">
    <source>
        <dbReference type="Proteomes" id="UP000298030"/>
    </source>
</evidence>
<dbReference type="SUPFAM" id="SSF53474">
    <property type="entry name" value="alpha/beta-Hydrolases"/>
    <property type="match status" value="1"/>
</dbReference>
<organism evidence="4 5">
    <name type="scientific">Coprinellus micaceus</name>
    <name type="common">Glistening ink-cap mushroom</name>
    <name type="synonym">Coprinus micaceus</name>
    <dbReference type="NCBI Taxonomy" id="71717"/>
    <lineage>
        <taxon>Eukaryota</taxon>
        <taxon>Fungi</taxon>
        <taxon>Dikarya</taxon>
        <taxon>Basidiomycota</taxon>
        <taxon>Agaricomycotina</taxon>
        <taxon>Agaricomycetes</taxon>
        <taxon>Agaricomycetidae</taxon>
        <taxon>Agaricales</taxon>
        <taxon>Agaricineae</taxon>
        <taxon>Psathyrellaceae</taxon>
        <taxon>Coprinellus</taxon>
    </lineage>
</organism>
<dbReference type="Proteomes" id="UP000298030">
    <property type="component" value="Unassembled WGS sequence"/>
</dbReference>
<evidence type="ECO:0000256" key="2">
    <source>
        <dbReference type="SAM" id="MobiDB-lite"/>
    </source>
</evidence>
<dbReference type="InterPro" id="IPR013094">
    <property type="entry name" value="AB_hydrolase_3"/>
</dbReference>
<feature type="domain" description="Alpha/beta hydrolase fold-3" evidence="3">
    <location>
        <begin position="40"/>
        <end position="157"/>
    </location>
</feature>
<dbReference type="Gene3D" id="3.40.50.1820">
    <property type="entry name" value="alpha/beta hydrolase"/>
    <property type="match status" value="1"/>
</dbReference>
<reference evidence="4 5" key="1">
    <citation type="journal article" date="2019" name="Nat. Ecol. Evol.">
        <title>Megaphylogeny resolves global patterns of mushroom evolution.</title>
        <authorList>
            <person name="Varga T."/>
            <person name="Krizsan K."/>
            <person name="Foldi C."/>
            <person name="Dima B."/>
            <person name="Sanchez-Garcia M."/>
            <person name="Sanchez-Ramirez S."/>
            <person name="Szollosi G.J."/>
            <person name="Szarkandi J.G."/>
            <person name="Papp V."/>
            <person name="Albert L."/>
            <person name="Andreopoulos W."/>
            <person name="Angelini C."/>
            <person name="Antonin V."/>
            <person name="Barry K.W."/>
            <person name="Bougher N.L."/>
            <person name="Buchanan P."/>
            <person name="Buyck B."/>
            <person name="Bense V."/>
            <person name="Catcheside P."/>
            <person name="Chovatia M."/>
            <person name="Cooper J."/>
            <person name="Damon W."/>
            <person name="Desjardin D."/>
            <person name="Finy P."/>
            <person name="Geml J."/>
            <person name="Haridas S."/>
            <person name="Hughes K."/>
            <person name="Justo A."/>
            <person name="Karasinski D."/>
            <person name="Kautmanova I."/>
            <person name="Kiss B."/>
            <person name="Kocsube S."/>
            <person name="Kotiranta H."/>
            <person name="LaButti K.M."/>
            <person name="Lechner B.E."/>
            <person name="Liimatainen K."/>
            <person name="Lipzen A."/>
            <person name="Lukacs Z."/>
            <person name="Mihaltcheva S."/>
            <person name="Morgado L.N."/>
            <person name="Niskanen T."/>
            <person name="Noordeloos M.E."/>
            <person name="Ohm R.A."/>
            <person name="Ortiz-Santana B."/>
            <person name="Ovrebo C."/>
            <person name="Racz N."/>
            <person name="Riley R."/>
            <person name="Savchenko A."/>
            <person name="Shiryaev A."/>
            <person name="Soop K."/>
            <person name="Spirin V."/>
            <person name="Szebenyi C."/>
            <person name="Tomsovsky M."/>
            <person name="Tulloss R.E."/>
            <person name="Uehling J."/>
            <person name="Grigoriev I.V."/>
            <person name="Vagvolgyi C."/>
            <person name="Papp T."/>
            <person name="Martin F.M."/>
            <person name="Miettinen O."/>
            <person name="Hibbett D.S."/>
            <person name="Nagy L.G."/>
        </authorList>
    </citation>
    <scope>NUCLEOTIDE SEQUENCE [LARGE SCALE GENOMIC DNA]</scope>
    <source>
        <strain evidence="4 5">FP101781</strain>
    </source>
</reference>
<dbReference type="Pfam" id="PF07859">
    <property type="entry name" value="Abhydrolase_3"/>
    <property type="match status" value="1"/>
</dbReference>
<dbReference type="EMBL" id="QPFP01000001">
    <property type="protein sequence ID" value="TEB40197.1"/>
    <property type="molecule type" value="Genomic_DNA"/>
</dbReference>